<dbReference type="RefSeq" id="WP_275089860.1">
    <property type="nucleotide sequence ID" value="NZ_CP119078.1"/>
</dbReference>
<reference evidence="5 6" key="1">
    <citation type="submission" date="2023-02" db="EMBL/GenBank/DDBJ databases">
        <title>Genome Sequence of L. cardiaca H63T.</title>
        <authorList>
            <person name="Lopez A.E."/>
            <person name="Cianciotto N.P."/>
        </authorList>
    </citation>
    <scope>NUCLEOTIDE SEQUENCE [LARGE SCALE GENOMIC DNA]</scope>
    <source>
        <strain evidence="5 6">H63</strain>
    </source>
</reference>
<evidence type="ECO:0000256" key="2">
    <source>
        <dbReference type="ARBA" id="ARBA00022704"/>
    </source>
</evidence>
<sequence>MKTLWSSLLVAFAALTHAADTMSVNVDTSQTQFVVTLPANPTTGYQWTVENYDKALLKLLSSKYVAPQTKLIGAGGKTLFTFQLLEGKTYPKSTILLFKYARPWEPDTGTTKQVTVNFNAKNPPTQQ</sequence>
<proteinExistence type="predicted"/>
<dbReference type="PANTHER" id="PTHR36530">
    <property type="entry name" value="INHIBITOR OF CYSTEINE PEPTIDASE"/>
    <property type="match status" value="1"/>
</dbReference>
<dbReference type="InterPro" id="IPR018990">
    <property type="entry name" value="Prot_inh_I42_chagasin"/>
</dbReference>
<gene>
    <name evidence="5" type="ORF">PXX05_04455</name>
</gene>
<protein>
    <submittedName>
        <fullName evidence="5">Protease inhibitor I42 family protein</fullName>
    </submittedName>
</protein>
<feature type="domain" description="Proteinase inhibitor I42 chagasin" evidence="4">
    <location>
        <begin position="30"/>
        <end position="116"/>
    </location>
</feature>
<keyword evidence="3" id="KW-0732">Signal</keyword>
<dbReference type="Gene3D" id="2.60.40.2020">
    <property type="match status" value="1"/>
</dbReference>
<dbReference type="SUPFAM" id="SSF141066">
    <property type="entry name" value="ICP-like"/>
    <property type="match status" value="1"/>
</dbReference>
<keyword evidence="2" id="KW-0789">Thiol protease inhibitor</keyword>
<dbReference type="InterPro" id="IPR036331">
    <property type="entry name" value="Chagasin-like_sf"/>
</dbReference>
<keyword evidence="6" id="KW-1185">Reference proteome</keyword>
<evidence type="ECO:0000313" key="5">
    <source>
        <dbReference type="EMBL" id="WED44044.1"/>
    </source>
</evidence>
<name>A0ABY8ATP8_9GAMM</name>
<dbReference type="Pfam" id="PF09394">
    <property type="entry name" value="Inhibitor_I42"/>
    <property type="match status" value="1"/>
</dbReference>
<dbReference type="Proteomes" id="UP001222087">
    <property type="component" value="Chromosome"/>
</dbReference>
<feature type="signal peptide" evidence="3">
    <location>
        <begin position="1"/>
        <end position="18"/>
    </location>
</feature>
<evidence type="ECO:0000256" key="1">
    <source>
        <dbReference type="ARBA" id="ARBA00022690"/>
    </source>
</evidence>
<evidence type="ECO:0000259" key="4">
    <source>
        <dbReference type="Pfam" id="PF09394"/>
    </source>
</evidence>
<dbReference type="GO" id="GO:0030414">
    <property type="term" value="F:peptidase inhibitor activity"/>
    <property type="evidence" value="ECO:0007669"/>
    <property type="project" value="UniProtKB-KW"/>
</dbReference>
<evidence type="ECO:0000256" key="3">
    <source>
        <dbReference type="SAM" id="SignalP"/>
    </source>
</evidence>
<dbReference type="PANTHER" id="PTHR36530:SF1">
    <property type="entry name" value="AMOEBIASIN-1"/>
    <property type="match status" value="1"/>
</dbReference>
<evidence type="ECO:0000313" key="6">
    <source>
        <dbReference type="Proteomes" id="UP001222087"/>
    </source>
</evidence>
<organism evidence="5 6">
    <name type="scientific">Legionella cardiaca</name>
    <dbReference type="NCBI Taxonomy" id="1071983"/>
    <lineage>
        <taxon>Bacteria</taxon>
        <taxon>Pseudomonadati</taxon>
        <taxon>Pseudomonadota</taxon>
        <taxon>Gammaproteobacteria</taxon>
        <taxon>Legionellales</taxon>
        <taxon>Legionellaceae</taxon>
        <taxon>Legionella</taxon>
    </lineage>
</organism>
<keyword evidence="1 5" id="KW-0646">Protease inhibitor</keyword>
<dbReference type="InterPro" id="IPR052781">
    <property type="entry name" value="Cys_protease_inhibitor_I42"/>
</dbReference>
<accession>A0ABY8ATP8</accession>
<feature type="chain" id="PRO_5045111731" evidence="3">
    <location>
        <begin position="19"/>
        <end position="127"/>
    </location>
</feature>
<dbReference type="EMBL" id="CP119078">
    <property type="protein sequence ID" value="WED44044.1"/>
    <property type="molecule type" value="Genomic_DNA"/>
</dbReference>